<dbReference type="InterPro" id="IPR001845">
    <property type="entry name" value="HTH_ArsR_DNA-bd_dom"/>
</dbReference>
<dbReference type="InterPro" id="IPR011991">
    <property type="entry name" value="ArsR-like_HTH"/>
</dbReference>
<dbReference type="EMBL" id="CP053586">
    <property type="protein sequence ID" value="WNZ26748.1"/>
    <property type="molecule type" value="Genomic_DNA"/>
</dbReference>
<dbReference type="GO" id="GO:0003700">
    <property type="term" value="F:DNA-binding transcription factor activity"/>
    <property type="evidence" value="ECO:0007669"/>
    <property type="project" value="InterPro"/>
</dbReference>
<dbReference type="GO" id="GO:0003677">
    <property type="term" value="F:DNA binding"/>
    <property type="evidence" value="ECO:0007669"/>
    <property type="project" value="UniProtKB-KW"/>
</dbReference>
<keyword evidence="1" id="KW-0805">Transcription regulation</keyword>
<proteinExistence type="predicted"/>
<dbReference type="CDD" id="cd00090">
    <property type="entry name" value="HTH_ARSR"/>
    <property type="match status" value="1"/>
</dbReference>
<protein>
    <submittedName>
        <fullName evidence="5">Metalloregulator ArsR/SmtB family transcription factor</fullName>
    </submittedName>
</protein>
<dbReference type="Pfam" id="PF01022">
    <property type="entry name" value="HTH_5"/>
    <property type="match status" value="1"/>
</dbReference>
<dbReference type="PANTHER" id="PTHR33154">
    <property type="entry name" value="TRANSCRIPTIONAL REGULATOR, ARSR FAMILY"/>
    <property type="match status" value="1"/>
</dbReference>
<dbReference type="PANTHER" id="PTHR33154:SF33">
    <property type="entry name" value="TRANSCRIPTIONAL REPRESSOR SDPR"/>
    <property type="match status" value="1"/>
</dbReference>
<evidence type="ECO:0000313" key="5">
    <source>
        <dbReference type="EMBL" id="WNZ26748.1"/>
    </source>
</evidence>
<evidence type="ECO:0000259" key="4">
    <source>
        <dbReference type="PROSITE" id="PS50987"/>
    </source>
</evidence>
<dbReference type="InterPro" id="IPR051081">
    <property type="entry name" value="HTH_MetalResp_TranReg"/>
</dbReference>
<dbReference type="NCBIfam" id="NF033788">
    <property type="entry name" value="HTH_metalloreg"/>
    <property type="match status" value="1"/>
</dbReference>
<sequence length="198" mass="22874">MSTVSSPPDFSTLLQFFKALANESRLKLVGILAQRECSVEELAALLHLKEPTVSHHLTKLKELNLVQMRPDGNTHFYQLDSEALLALNKAILTQDQMASLVNGVEAEVWDEKVLKSYLEAGRLKEIPASRRKRLVILKWLVRQFDEGITYPEKAVNQLIQQYHPDSATLRRELIGYRMMQRDKGIYWRLPETEWQETA</sequence>
<dbReference type="AlphaFoldDB" id="A0AA97ASB1"/>
<dbReference type="SUPFAM" id="SSF46785">
    <property type="entry name" value="Winged helix' DNA-binding domain"/>
    <property type="match status" value="1"/>
</dbReference>
<organism evidence="5">
    <name type="scientific">Leptolyngbya sp. NK1-12</name>
    <dbReference type="NCBI Taxonomy" id="2547451"/>
    <lineage>
        <taxon>Bacteria</taxon>
        <taxon>Bacillati</taxon>
        <taxon>Cyanobacteriota</taxon>
        <taxon>Cyanophyceae</taxon>
        <taxon>Leptolyngbyales</taxon>
        <taxon>Leptolyngbyaceae</taxon>
        <taxon>Leptolyngbya group</taxon>
        <taxon>Leptolyngbya</taxon>
    </lineage>
</organism>
<feature type="domain" description="HTH arsR-type" evidence="4">
    <location>
        <begin position="5"/>
        <end position="99"/>
    </location>
</feature>
<name>A0AA97ASB1_9CYAN</name>
<evidence type="ECO:0000256" key="2">
    <source>
        <dbReference type="ARBA" id="ARBA00023125"/>
    </source>
</evidence>
<dbReference type="PROSITE" id="PS50987">
    <property type="entry name" value="HTH_ARSR_2"/>
    <property type="match status" value="1"/>
</dbReference>
<accession>A0AA97ASB1</accession>
<dbReference type="Gene3D" id="1.10.10.10">
    <property type="entry name" value="Winged helix-like DNA-binding domain superfamily/Winged helix DNA-binding domain"/>
    <property type="match status" value="1"/>
</dbReference>
<dbReference type="SMART" id="SM00418">
    <property type="entry name" value="HTH_ARSR"/>
    <property type="match status" value="1"/>
</dbReference>
<keyword evidence="3" id="KW-0804">Transcription</keyword>
<gene>
    <name evidence="5" type="ORF">HJG54_22745</name>
</gene>
<dbReference type="InterPro" id="IPR036390">
    <property type="entry name" value="WH_DNA-bd_sf"/>
</dbReference>
<reference evidence="5" key="1">
    <citation type="submission" date="2020-05" db="EMBL/GenBank/DDBJ databases">
        <authorList>
            <person name="Zhu T."/>
            <person name="Keshari N."/>
            <person name="Lu X."/>
        </authorList>
    </citation>
    <scope>NUCLEOTIDE SEQUENCE</scope>
    <source>
        <strain evidence="5">NK1-12</strain>
    </source>
</reference>
<evidence type="ECO:0000256" key="3">
    <source>
        <dbReference type="ARBA" id="ARBA00023163"/>
    </source>
</evidence>
<keyword evidence="2" id="KW-0238">DNA-binding</keyword>
<dbReference type="InterPro" id="IPR036388">
    <property type="entry name" value="WH-like_DNA-bd_sf"/>
</dbReference>
<dbReference type="PRINTS" id="PR00778">
    <property type="entry name" value="HTHARSR"/>
</dbReference>
<dbReference type="Pfam" id="PF09860">
    <property type="entry name" value="DUF2087"/>
    <property type="match status" value="1"/>
</dbReference>
<evidence type="ECO:0000256" key="1">
    <source>
        <dbReference type="ARBA" id="ARBA00023015"/>
    </source>
</evidence>
<dbReference type="InterPro" id="IPR018656">
    <property type="entry name" value="DUF2087"/>
</dbReference>